<feature type="region of interest" description="Disordered" evidence="1">
    <location>
        <begin position="30"/>
        <end position="67"/>
    </location>
</feature>
<reference evidence="2" key="1">
    <citation type="submission" date="2020-03" db="EMBL/GenBank/DDBJ databases">
        <authorList>
            <person name="Weist P."/>
        </authorList>
    </citation>
    <scope>NUCLEOTIDE SEQUENCE</scope>
</reference>
<organism evidence="2 3">
    <name type="scientific">Pleuronectes platessa</name>
    <name type="common">European plaice</name>
    <dbReference type="NCBI Taxonomy" id="8262"/>
    <lineage>
        <taxon>Eukaryota</taxon>
        <taxon>Metazoa</taxon>
        <taxon>Chordata</taxon>
        <taxon>Craniata</taxon>
        <taxon>Vertebrata</taxon>
        <taxon>Euteleostomi</taxon>
        <taxon>Actinopterygii</taxon>
        <taxon>Neopterygii</taxon>
        <taxon>Teleostei</taxon>
        <taxon>Neoteleostei</taxon>
        <taxon>Acanthomorphata</taxon>
        <taxon>Carangaria</taxon>
        <taxon>Pleuronectiformes</taxon>
        <taxon>Pleuronectoidei</taxon>
        <taxon>Pleuronectidae</taxon>
        <taxon>Pleuronectes</taxon>
    </lineage>
</organism>
<evidence type="ECO:0000313" key="3">
    <source>
        <dbReference type="Proteomes" id="UP001153269"/>
    </source>
</evidence>
<dbReference type="AlphaFoldDB" id="A0A9N7USW1"/>
<gene>
    <name evidence="2" type="ORF">PLEPLA_LOCUS24498</name>
</gene>
<feature type="compositionally biased region" description="Basic and acidic residues" evidence="1">
    <location>
        <begin position="30"/>
        <end position="50"/>
    </location>
</feature>
<name>A0A9N7USW1_PLEPL</name>
<protein>
    <submittedName>
        <fullName evidence="2">Uncharacterized protein</fullName>
    </submittedName>
</protein>
<feature type="compositionally biased region" description="Basic and acidic residues" evidence="1">
    <location>
        <begin position="58"/>
        <end position="67"/>
    </location>
</feature>
<evidence type="ECO:0000256" key="1">
    <source>
        <dbReference type="SAM" id="MobiDB-lite"/>
    </source>
</evidence>
<dbReference type="Proteomes" id="UP001153269">
    <property type="component" value="Unassembled WGS sequence"/>
</dbReference>
<comment type="caution">
    <text evidence="2">The sequence shown here is derived from an EMBL/GenBank/DDBJ whole genome shotgun (WGS) entry which is preliminary data.</text>
</comment>
<dbReference type="EMBL" id="CADEAL010001891">
    <property type="protein sequence ID" value="CAB1436465.1"/>
    <property type="molecule type" value="Genomic_DNA"/>
</dbReference>
<proteinExistence type="predicted"/>
<keyword evidence="3" id="KW-1185">Reference proteome</keyword>
<evidence type="ECO:0000313" key="2">
    <source>
        <dbReference type="EMBL" id="CAB1436465.1"/>
    </source>
</evidence>
<accession>A0A9N7USW1</accession>
<sequence length="67" mass="7844">MTPWWLAAVQVKNPAASILTKMKRLHVEMQKEKEEEKKRVGRGREQHLDVHMAAAHRPRGDKEDVFL</sequence>